<evidence type="ECO:0000313" key="2">
    <source>
        <dbReference type="Proteomes" id="UP000799440"/>
    </source>
</evidence>
<name>A0A6A6VAS7_9PLEO</name>
<sequence length="145" mass="16665">MIKSFPCPGSGVYGWSYEIHNEDVKWAVSPPTQRNWDDFVDQQQKRYDEQFVVCGGCKKRAHIPSERLLLPNKQRWDCKSGRCPWSYCLDCRKPWHPGKSCAGEDLPPLDGDRNIHAATGVDQCGYCGQEVFVTRDFLYSSKQCK</sequence>
<organism evidence="1 2">
    <name type="scientific">Sporormia fimetaria CBS 119925</name>
    <dbReference type="NCBI Taxonomy" id="1340428"/>
    <lineage>
        <taxon>Eukaryota</taxon>
        <taxon>Fungi</taxon>
        <taxon>Dikarya</taxon>
        <taxon>Ascomycota</taxon>
        <taxon>Pezizomycotina</taxon>
        <taxon>Dothideomycetes</taxon>
        <taxon>Pleosporomycetidae</taxon>
        <taxon>Pleosporales</taxon>
        <taxon>Sporormiaceae</taxon>
        <taxon>Sporormia</taxon>
    </lineage>
</organism>
<evidence type="ECO:0000313" key="1">
    <source>
        <dbReference type="EMBL" id="KAF2747655.1"/>
    </source>
</evidence>
<reference evidence="1" key="1">
    <citation type="journal article" date="2020" name="Stud. Mycol.">
        <title>101 Dothideomycetes genomes: a test case for predicting lifestyles and emergence of pathogens.</title>
        <authorList>
            <person name="Haridas S."/>
            <person name="Albert R."/>
            <person name="Binder M."/>
            <person name="Bloem J."/>
            <person name="Labutti K."/>
            <person name="Salamov A."/>
            <person name="Andreopoulos B."/>
            <person name="Baker S."/>
            <person name="Barry K."/>
            <person name="Bills G."/>
            <person name="Bluhm B."/>
            <person name="Cannon C."/>
            <person name="Castanera R."/>
            <person name="Culley D."/>
            <person name="Daum C."/>
            <person name="Ezra D."/>
            <person name="Gonzalez J."/>
            <person name="Henrissat B."/>
            <person name="Kuo A."/>
            <person name="Liang C."/>
            <person name="Lipzen A."/>
            <person name="Lutzoni F."/>
            <person name="Magnuson J."/>
            <person name="Mondo S."/>
            <person name="Nolan M."/>
            <person name="Ohm R."/>
            <person name="Pangilinan J."/>
            <person name="Park H.-J."/>
            <person name="Ramirez L."/>
            <person name="Alfaro M."/>
            <person name="Sun H."/>
            <person name="Tritt A."/>
            <person name="Yoshinaga Y."/>
            <person name="Zwiers L.-H."/>
            <person name="Turgeon B."/>
            <person name="Goodwin S."/>
            <person name="Spatafora J."/>
            <person name="Crous P."/>
            <person name="Grigoriev I."/>
        </authorList>
    </citation>
    <scope>NUCLEOTIDE SEQUENCE</scope>
    <source>
        <strain evidence="1">CBS 119925</strain>
    </source>
</reference>
<accession>A0A6A6VAS7</accession>
<gene>
    <name evidence="1" type="ORF">M011DRAFT_50357</name>
</gene>
<proteinExistence type="predicted"/>
<dbReference type="EMBL" id="MU006572">
    <property type="protein sequence ID" value="KAF2747655.1"/>
    <property type="molecule type" value="Genomic_DNA"/>
</dbReference>
<keyword evidence="2" id="KW-1185">Reference proteome</keyword>
<dbReference type="AlphaFoldDB" id="A0A6A6VAS7"/>
<dbReference type="Proteomes" id="UP000799440">
    <property type="component" value="Unassembled WGS sequence"/>
</dbReference>
<protein>
    <recommendedName>
        <fullName evidence="3">IBR domain-containing protein</fullName>
    </recommendedName>
</protein>
<evidence type="ECO:0008006" key="3">
    <source>
        <dbReference type="Google" id="ProtNLM"/>
    </source>
</evidence>